<accession>A0A5C6ZE43</accession>
<evidence type="ECO:0000313" key="2">
    <source>
        <dbReference type="EMBL" id="TXD87379.1"/>
    </source>
</evidence>
<dbReference type="EMBL" id="VORO01000025">
    <property type="protein sequence ID" value="TXD87379.1"/>
    <property type="molecule type" value="Genomic_DNA"/>
</dbReference>
<feature type="signal peptide" evidence="1">
    <location>
        <begin position="1"/>
        <end position="22"/>
    </location>
</feature>
<proteinExistence type="predicted"/>
<reference evidence="2 3" key="1">
    <citation type="submission" date="2019-08" db="EMBL/GenBank/DDBJ databases">
        <title>Genomes of Subsaximicrobium wynnwilliamsii strains.</title>
        <authorList>
            <person name="Bowman J.P."/>
        </authorList>
    </citation>
    <scope>NUCLEOTIDE SEQUENCE [LARGE SCALE GENOMIC DNA]</scope>
    <source>
        <strain evidence="2 3">2-80-2</strain>
    </source>
</reference>
<dbReference type="AlphaFoldDB" id="A0A5C6ZE43"/>
<dbReference type="Proteomes" id="UP000321578">
    <property type="component" value="Unassembled WGS sequence"/>
</dbReference>
<organism evidence="2 3">
    <name type="scientific">Subsaximicrobium wynnwilliamsii</name>
    <dbReference type="NCBI Taxonomy" id="291179"/>
    <lineage>
        <taxon>Bacteria</taxon>
        <taxon>Pseudomonadati</taxon>
        <taxon>Bacteroidota</taxon>
        <taxon>Flavobacteriia</taxon>
        <taxon>Flavobacteriales</taxon>
        <taxon>Flavobacteriaceae</taxon>
        <taxon>Subsaximicrobium</taxon>
    </lineage>
</organism>
<gene>
    <name evidence="2" type="ORF">ESY86_17050</name>
</gene>
<name>A0A5C6ZE43_9FLAO</name>
<feature type="chain" id="PRO_5022888662" evidence="1">
    <location>
        <begin position="23"/>
        <end position="583"/>
    </location>
</feature>
<sequence length="583" mass="65638">MTNLKAILVCVLLLFSLAKVQAQIIQVTEIDRGSSRSISLAEAQIIDINASLEINLSKTELLKMIAEQYPQYTQQTALESKINAISDALLNQEAILNSLILGVENVESQQQFFDLMELFLMTIGENEMLSQRYEILSEAYFNLENHETLNMEAYIFSRFNADALELKEQLKLMEATKYNVSLVAFKKDKLGGDRVHVQNFDTYTERDYVTIERWVTSLSDSQEEQIAGLAEKAKTNEAKTLRIFESLKTKLITYLPNLDCVQAQKENLMTLLNNPETYGDLTADITLQANELFSRLNALSSMVTAFKSDIGSWTITTPFELKTNLENFSKNSKHLTEDFELLESLSKAIERLRPKFDQLFQGFEPCVLEFEAYFKVVQETLTLLKLQQSNYIVNKTIGDEVHRFSIDNLPSKGFINLKGTGSRTNGDELVLEVVLRVPSTLEGAPEQQFLLEQRSFYMQLIGARSEVAVGMILANPIGSTNPAIDPARSFFYAPSASILLKFGSKSSYFYNEFVDLGVGLNFAASDFDTDGTPEFGTGLVVTGFKDIISFGINYNVTLDEPYWFFGINLPFNLPGLPINSVKN</sequence>
<keyword evidence="3" id="KW-1185">Reference proteome</keyword>
<evidence type="ECO:0000256" key="1">
    <source>
        <dbReference type="SAM" id="SignalP"/>
    </source>
</evidence>
<dbReference type="RefSeq" id="WP_147087938.1">
    <property type="nucleotide sequence ID" value="NZ_VORM01000007.1"/>
</dbReference>
<dbReference type="OrthoDB" id="1417377at2"/>
<protein>
    <submittedName>
        <fullName evidence="2">Uncharacterized protein</fullName>
    </submittedName>
</protein>
<comment type="caution">
    <text evidence="2">The sequence shown here is derived from an EMBL/GenBank/DDBJ whole genome shotgun (WGS) entry which is preliminary data.</text>
</comment>
<evidence type="ECO:0000313" key="3">
    <source>
        <dbReference type="Proteomes" id="UP000321578"/>
    </source>
</evidence>
<keyword evidence="1" id="KW-0732">Signal</keyword>